<evidence type="ECO:0000256" key="4">
    <source>
        <dbReference type="ARBA" id="ARBA00023163"/>
    </source>
</evidence>
<keyword evidence="3" id="KW-0238">DNA-binding</keyword>
<organism evidence="6 7">
    <name type="scientific">Salmonella enterica subsp. salamae</name>
    <dbReference type="NCBI Taxonomy" id="59202"/>
    <lineage>
        <taxon>Bacteria</taxon>
        <taxon>Pseudomonadati</taxon>
        <taxon>Pseudomonadota</taxon>
        <taxon>Gammaproteobacteria</taxon>
        <taxon>Enterobacterales</taxon>
        <taxon>Enterobacteriaceae</taxon>
        <taxon>Salmonella</taxon>
    </lineage>
</organism>
<dbReference type="InterPro" id="IPR051446">
    <property type="entry name" value="HTH_trans_reg/aminotransferase"/>
</dbReference>
<dbReference type="PANTHER" id="PTHR46577:SF1">
    <property type="entry name" value="HTH-TYPE TRANSCRIPTIONAL REGULATORY PROTEIN GABR"/>
    <property type="match status" value="1"/>
</dbReference>
<dbReference type="InterPro" id="IPR000524">
    <property type="entry name" value="Tscrpt_reg_HTH_GntR"/>
</dbReference>
<dbReference type="PANTHER" id="PTHR46577">
    <property type="entry name" value="HTH-TYPE TRANSCRIPTIONAL REGULATORY PROTEIN GABR"/>
    <property type="match status" value="1"/>
</dbReference>
<sequence length="127" mass="13866">MPSLSLNRESTTPLQLQIFQYYFQAIQHGDLLCGDKLPSIRELALRLNVAKITVVMAYEKLTAAGYIKSRRGIGYEVIFTAPLRSIQPAMLSVTGSPPPTPGPAGIACDVYSEQGAGDLLPYRHSRS</sequence>
<evidence type="ECO:0000256" key="3">
    <source>
        <dbReference type="ARBA" id="ARBA00023125"/>
    </source>
</evidence>
<dbReference type="Gene3D" id="1.10.10.10">
    <property type="entry name" value="Winged helix-like DNA-binding domain superfamily/Winged helix DNA-binding domain"/>
    <property type="match status" value="1"/>
</dbReference>
<evidence type="ECO:0000256" key="1">
    <source>
        <dbReference type="ARBA" id="ARBA00022898"/>
    </source>
</evidence>
<dbReference type="InterPro" id="IPR036390">
    <property type="entry name" value="WH_DNA-bd_sf"/>
</dbReference>
<dbReference type="GO" id="GO:0003677">
    <property type="term" value="F:DNA binding"/>
    <property type="evidence" value="ECO:0007669"/>
    <property type="project" value="UniProtKB-KW"/>
</dbReference>
<dbReference type="GO" id="GO:0003700">
    <property type="term" value="F:DNA-binding transcription factor activity"/>
    <property type="evidence" value="ECO:0007669"/>
    <property type="project" value="InterPro"/>
</dbReference>
<protein>
    <submittedName>
        <fullName evidence="6">GntR family transcriptional regulator</fullName>
    </submittedName>
</protein>
<proteinExistence type="predicted"/>
<dbReference type="Proteomes" id="UP000267858">
    <property type="component" value="Chromosome"/>
</dbReference>
<evidence type="ECO:0000256" key="2">
    <source>
        <dbReference type="ARBA" id="ARBA00023015"/>
    </source>
</evidence>
<dbReference type="PROSITE" id="PS50949">
    <property type="entry name" value="HTH_GNTR"/>
    <property type="match status" value="1"/>
</dbReference>
<reference evidence="6 7" key="1">
    <citation type="submission" date="2018-12" db="EMBL/GenBank/DDBJ databases">
        <authorList>
            <consortium name="Pathogen Informatics"/>
        </authorList>
    </citation>
    <scope>NUCLEOTIDE SEQUENCE [LARGE SCALE GENOMIC DNA]</scope>
    <source>
        <strain evidence="6 7">NCTC5773</strain>
    </source>
</reference>
<keyword evidence="2" id="KW-0805">Transcription regulation</keyword>
<evidence type="ECO:0000313" key="7">
    <source>
        <dbReference type="Proteomes" id="UP000267858"/>
    </source>
</evidence>
<evidence type="ECO:0000313" key="6">
    <source>
        <dbReference type="EMBL" id="VEA01733.1"/>
    </source>
</evidence>
<dbReference type="Pfam" id="PF00392">
    <property type="entry name" value="GntR"/>
    <property type="match status" value="1"/>
</dbReference>
<accession>A0A6D2G7Q6</accession>
<feature type="domain" description="HTH gntR-type" evidence="5">
    <location>
        <begin position="12"/>
        <end position="80"/>
    </location>
</feature>
<dbReference type="SMART" id="SM00345">
    <property type="entry name" value="HTH_GNTR"/>
    <property type="match status" value="1"/>
</dbReference>
<keyword evidence="1" id="KW-0663">Pyridoxal phosphate</keyword>
<keyword evidence="4" id="KW-0804">Transcription</keyword>
<dbReference type="InterPro" id="IPR036388">
    <property type="entry name" value="WH-like_DNA-bd_sf"/>
</dbReference>
<gene>
    <name evidence="6" type="ORF">NCTC5773_01763</name>
</gene>
<dbReference type="SUPFAM" id="SSF46785">
    <property type="entry name" value="Winged helix' DNA-binding domain"/>
    <property type="match status" value="1"/>
</dbReference>
<name>A0A6D2G7Q6_SALER</name>
<dbReference type="EMBL" id="LR134141">
    <property type="protein sequence ID" value="VEA01733.1"/>
    <property type="molecule type" value="Genomic_DNA"/>
</dbReference>
<dbReference type="AlphaFoldDB" id="A0A6D2G7Q6"/>
<dbReference type="CDD" id="cd07377">
    <property type="entry name" value="WHTH_GntR"/>
    <property type="match status" value="1"/>
</dbReference>
<evidence type="ECO:0000259" key="5">
    <source>
        <dbReference type="PROSITE" id="PS50949"/>
    </source>
</evidence>